<keyword evidence="2" id="KW-1185">Reference proteome</keyword>
<accession>A0A0A7S0H7</accession>
<dbReference type="STRING" id="1267021.FPB0191_01220"/>
<proteinExistence type="predicted"/>
<evidence type="ECO:0000313" key="1">
    <source>
        <dbReference type="EMBL" id="AJA45044.1"/>
    </source>
</evidence>
<organism evidence="1 2">
    <name type="scientific">Frischella perrara</name>
    <dbReference type="NCBI Taxonomy" id="1267021"/>
    <lineage>
        <taxon>Bacteria</taxon>
        <taxon>Pseudomonadati</taxon>
        <taxon>Pseudomonadota</taxon>
        <taxon>Gammaproteobacteria</taxon>
        <taxon>Orbales</taxon>
        <taxon>Orbaceae</taxon>
        <taxon>Frischella</taxon>
    </lineage>
</organism>
<dbReference type="AlphaFoldDB" id="A0A0A7S0H7"/>
<dbReference type="RefSeq" id="WP_039104694.1">
    <property type="nucleotide sequence ID" value="NZ_CAMLJH010000005.1"/>
</dbReference>
<dbReference type="HOGENOM" id="CLU_111168_0_0_6"/>
<dbReference type="KEGG" id="fpp:FPB0191_01220"/>
<dbReference type="Proteomes" id="UP000030901">
    <property type="component" value="Chromosome"/>
</dbReference>
<dbReference type="EMBL" id="CP009056">
    <property type="protein sequence ID" value="AJA45044.1"/>
    <property type="molecule type" value="Genomic_DNA"/>
</dbReference>
<evidence type="ECO:0000313" key="2">
    <source>
        <dbReference type="Proteomes" id="UP000030901"/>
    </source>
</evidence>
<reference evidence="1 2" key="1">
    <citation type="journal article" date="2014" name="Appl. Environ. Microbiol.">
        <title>Gut symbionts from distinct hosts exhibit genotoxic activity via divergent colibactin biosynthetic pathways.</title>
        <authorList>
            <person name="Engel P."/>
            <person name="Vizcaino M.I."/>
            <person name="Crawford J.M."/>
        </authorList>
    </citation>
    <scope>NUCLEOTIDE SEQUENCE [LARGE SCALE GENOMIC DNA]</scope>
    <source>
        <strain evidence="1 2">PEB0191</strain>
    </source>
</reference>
<evidence type="ECO:0008006" key="3">
    <source>
        <dbReference type="Google" id="ProtNLM"/>
    </source>
</evidence>
<name>A0A0A7S0H7_FRIPE</name>
<protein>
    <recommendedName>
        <fullName evidence="3">Flagella biosynthesis regulator</fullName>
    </recommendedName>
</protein>
<gene>
    <name evidence="1" type="ORF">FPB0191_01220</name>
</gene>
<dbReference type="OrthoDB" id="6885796at2"/>
<sequence length="195" mass="22150">MIIKVEDNVAEQIAGRNIYNITTNGVENDCRPLVPAQRRTLHSLISDIEGYGEFSAREIWLKLHALLGVCSINEITVSQYSTAEKFLINEIEVAAEKATCNMLIHLILIEIDNRIDIKEKMNYYGTRQFGTSNLKQLNKIQLQNILNYIEELSNLQNLNNQSLFKQTKSLFKTNTRPTLAILLTGFILGAIVTHL</sequence>